<name>A0AAW6T5P0_9MICO</name>
<dbReference type="RefSeq" id="WP_281488195.1">
    <property type="nucleotide sequence ID" value="NZ_JASATX010000002.1"/>
</dbReference>
<evidence type="ECO:0000313" key="4">
    <source>
        <dbReference type="Proteomes" id="UP001321506"/>
    </source>
</evidence>
<feature type="domain" description="Metallo-beta-lactamase" evidence="2">
    <location>
        <begin position="60"/>
        <end position="271"/>
    </location>
</feature>
<feature type="region of interest" description="Disordered" evidence="1">
    <location>
        <begin position="1"/>
        <end position="33"/>
    </location>
</feature>
<dbReference type="Proteomes" id="UP001321506">
    <property type="component" value="Unassembled WGS sequence"/>
</dbReference>
<evidence type="ECO:0000256" key="1">
    <source>
        <dbReference type="SAM" id="MobiDB-lite"/>
    </source>
</evidence>
<protein>
    <submittedName>
        <fullName evidence="3">MBL fold metallo-hydrolase</fullName>
    </submittedName>
</protein>
<reference evidence="3 4" key="1">
    <citation type="submission" date="2023-04" db="EMBL/GenBank/DDBJ databases">
        <title>Klugiella caeni sp. nov. isolated from the sludge of biochemical tank.</title>
        <authorList>
            <person name="Geng K."/>
        </authorList>
    </citation>
    <scope>NUCLEOTIDE SEQUENCE [LARGE SCALE GENOMIC DNA]</scope>
    <source>
        <strain evidence="3 4">YN-L-19</strain>
    </source>
</reference>
<dbReference type="InterPro" id="IPR050855">
    <property type="entry name" value="NDM-1-like"/>
</dbReference>
<dbReference type="InterPro" id="IPR036866">
    <property type="entry name" value="RibonucZ/Hydroxyglut_hydro"/>
</dbReference>
<keyword evidence="4" id="KW-1185">Reference proteome</keyword>
<dbReference type="AlphaFoldDB" id="A0AAW6T5P0"/>
<feature type="compositionally biased region" description="Polar residues" evidence="1">
    <location>
        <begin position="1"/>
        <end position="11"/>
    </location>
</feature>
<dbReference type="PANTHER" id="PTHR42951">
    <property type="entry name" value="METALLO-BETA-LACTAMASE DOMAIN-CONTAINING"/>
    <property type="match status" value="1"/>
</dbReference>
<dbReference type="Gene3D" id="3.60.15.10">
    <property type="entry name" value="Ribonuclease Z/Hydroxyacylglutathione hydrolase-like"/>
    <property type="match status" value="1"/>
</dbReference>
<accession>A0AAW6T5P0</accession>
<comment type="caution">
    <text evidence="3">The sequence shown here is derived from an EMBL/GenBank/DDBJ whole genome shotgun (WGS) entry which is preliminary data.</text>
</comment>
<proteinExistence type="predicted"/>
<dbReference type="SUPFAM" id="SSF56281">
    <property type="entry name" value="Metallo-hydrolase/oxidoreductase"/>
    <property type="match status" value="1"/>
</dbReference>
<dbReference type="PANTHER" id="PTHR42951:SF4">
    <property type="entry name" value="ACYL-COENZYME A THIOESTERASE MBLAC2"/>
    <property type="match status" value="1"/>
</dbReference>
<evidence type="ECO:0000259" key="2">
    <source>
        <dbReference type="SMART" id="SM00849"/>
    </source>
</evidence>
<dbReference type="Pfam" id="PF00753">
    <property type="entry name" value="Lactamase_B"/>
    <property type="match status" value="1"/>
</dbReference>
<dbReference type="EMBL" id="JASATX010000002">
    <property type="protein sequence ID" value="MDI2098401.1"/>
    <property type="molecule type" value="Genomic_DNA"/>
</dbReference>
<dbReference type="InterPro" id="IPR001279">
    <property type="entry name" value="Metallo-B-lactamas"/>
</dbReference>
<dbReference type="SMART" id="SM00849">
    <property type="entry name" value="Lactamase_B"/>
    <property type="match status" value="1"/>
</dbReference>
<organism evidence="3 4">
    <name type="scientific">Ruicaihuangia caeni</name>
    <dbReference type="NCBI Taxonomy" id="3042517"/>
    <lineage>
        <taxon>Bacteria</taxon>
        <taxon>Bacillati</taxon>
        <taxon>Actinomycetota</taxon>
        <taxon>Actinomycetes</taxon>
        <taxon>Micrococcales</taxon>
        <taxon>Microbacteriaceae</taxon>
        <taxon>Ruicaihuangia</taxon>
    </lineage>
</organism>
<evidence type="ECO:0000313" key="3">
    <source>
        <dbReference type="EMBL" id="MDI2098401.1"/>
    </source>
</evidence>
<gene>
    <name evidence="3" type="ORF">QF206_05405</name>
</gene>
<sequence>MRHTEMVTSKTDAGRPRATTHLKPTSADQAEAWSSGRLAAPDQVRPGVWSIAMGMPGLVNSLMTVIRDSEGAVHVIDPALDTEENWAATLTTFEALGLDLADVATVVCTHLHADHFGLTQRFRDVSEPEVIAHRIEQDWFSAGVGNPQQDRAADLERWGAPASVRTAYSEWQDAEPPRDAQFTADRLVVEGETIRLGEHALEVIHTPGHTAGHMCLHDAEHGLLFTGDHVLPTINPGLGLGGRIDPNPLAAYLDSLERIAAYDHAEVLPGHGFRFRGLRQRAERLGAHQRSRGQAVAHLVEQHPGASVWDTASRVSWTGGWEALGPVERISALAQTEMFIAAAQA</sequence>